<dbReference type="PROSITE" id="PS50405">
    <property type="entry name" value="GST_CTER"/>
    <property type="match status" value="1"/>
</dbReference>
<dbReference type="FunFam" id="3.40.30.10:FF:000044">
    <property type="entry name" value="Glutathione S-transferase GSTU6"/>
    <property type="match status" value="1"/>
</dbReference>
<dbReference type="GO" id="GO:0005737">
    <property type="term" value="C:cytoplasm"/>
    <property type="evidence" value="ECO:0007669"/>
    <property type="project" value="TreeGrafter"/>
</dbReference>
<evidence type="ECO:0000313" key="8">
    <source>
        <dbReference type="Proteomes" id="UP000636709"/>
    </source>
</evidence>
<sequence>MPSSLSQQPPHAPAPVKLITAFGSPFAHRVEVALALKGVPYELVVEDLANKSALLLQHNPVHRSVPVLLHGGRAVCESLLIVEYVDEAFHHGAAAPRILPADPYDRAAAHFWAQFIADKCLKPLWLSMWAGGDAQARFARETKESLAILDAQLEGKKTRFFGGDAIGFVDLAACTLAHWLGVLEEVAGVRLVGDGEYPALRRWAEEYTSDETVKRFLPDRDELVAFFSANKERYTSRVRASLQQQ</sequence>
<evidence type="ECO:0000259" key="6">
    <source>
        <dbReference type="PROSITE" id="PS50405"/>
    </source>
</evidence>
<dbReference type="InterPro" id="IPR045073">
    <property type="entry name" value="Omega/Tau-like"/>
</dbReference>
<dbReference type="InterPro" id="IPR004045">
    <property type="entry name" value="Glutathione_S-Trfase_N"/>
</dbReference>
<dbReference type="Pfam" id="PF00043">
    <property type="entry name" value="GST_C"/>
    <property type="match status" value="1"/>
</dbReference>
<dbReference type="PANTHER" id="PTHR11260">
    <property type="entry name" value="GLUTATHIONE S-TRANSFERASE, GST, SUPERFAMILY, GST DOMAIN CONTAINING"/>
    <property type="match status" value="1"/>
</dbReference>
<dbReference type="Gene3D" id="1.20.1050.10">
    <property type="match status" value="1"/>
</dbReference>
<dbReference type="SFLD" id="SFLDG00358">
    <property type="entry name" value="Main_(cytGST)"/>
    <property type="match status" value="1"/>
</dbReference>
<dbReference type="InterPro" id="IPR010987">
    <property type="entry name" value="Glutathione-S-Trfase_C-like"/>
</dbReference>
<dbReference type="GO" id="GO:0006749">
    <property type="term" value="P:glutathione metabolic process"/>
    <property type="evidence" value="ECO:0007669"/>
    <property type="project" value="InterPro"/>
</dbReference>
<dbReference type="FunFam" id="1.20.1050.10:FF:000012">
    <property type="entry name" value="Tau class glutathione S-transferase"/>
    <property type="match status" value="1"/>
</dbReference>
<gene>
    <name evidence="7" type="ORF">HU200_060555</name>
</gene>
<keyword evidence="8" id="KW-1185">Reference proteome</keyword>
<dbReference type="GO" id="GO:0004364">
    <property type="term" value="F:glutathione transferase activity"/>
    <property type="evidence" value="ECO:0007669"/>
    <property type="project" value="UniProtKB-EC"/>
</dbReference>
<dbReference type="PROSITE" id="PS50404">
    <property type="entry name" value="GST_NTER"/>
    <property type="match status" value="1"/>
</dbReference>
<dbReference type="CDD" id="cd03185">
    <property type="entry name" value="GST_C_Tau"/>
    <property type="match status" value="1"/>
</dbReference>
<evidence type="ECO:0000259" key="5">
    <source>
        <dbReference type="PROSITE" id="PS50404"/>
    </source>
</evidence>
<evidence type="ECO:0000256" key="3">
    <source>
        <dbReference type="ARBA" id="ARBA00025743"/>
    </source>
</evidence>
<accession>A0A835E267</accession>
<evidence type="ECO:0000256" key="2">
    <source>
        <dbReference type="ARBA" id="ARBA00022679"/>
    </source>
</evidence>
<comment type="similarity">
    <text evidence="3">Belongs to the GST superfamily. Tau family.</text>
</comment>
<dbReference type="SFLD" id="SFLDS00019">
    <property type="entry name" value="Glutathione_Transferase_(cytos"/>
    <property type="match status" value="1"/>
</dbReference>
<dbReference type="SFLD" id="SFLDG01152">
    <property type="entry name" value="Main.3:_Omega-_and_Tau-like"/>
    <property type="match status" value="1"/>
</dbReference>
<dbReference type="Gene3D" id="3.40.30.10">
    <property type="entry name" value="Glutaredoxin"/>
    <property type="match status" value="1"/>
</dbReference>
<dbReference type="InterPro" id="IPR040079">
    <property type="entry name" value="Glutathione_S-Trfase"/>
</dbReference>
<dbReference type="Proteomes" id="UP000636709">
    <property type="component" value="Unassembled WGS sequence"/>
</dbReference>
<dbReference type="OrthoDB" id="4951845at2759"/>
<evidence type="ECO:0000256" key="1">
    <source>
        <dbReference type="ARBA" id="ARBA00012452"/>
    </source>
</evidence>
<evidence type="ECO:0000256" key="4">
    <source>
        <dbReference type="ARBA" id="ARBA00047960"/>
    </source>
</evidence>
<protein>
    <recommendedName>
        <fullName evidence="1">glutathione transferase</fullName>
        <ecNumber evidence="1">2.5.1.18</ecNumber>
    </recommendedName>
</protein>
<dbReference type="SUPFAM" id="SSF47616">
    <property type="entry name" value="GST C-terminal domain-like"/>
    <property type="match status" value="1"/>
</dbReference>
<feature type="domain" description="GST C-terminal" evidence="6">
    <location>
        <begin position="102"/>
        <end position="227"/>
    </location>
</feature>
<dbReference type="EMBL" id="JACEFO010002538">
    <property type="protein sequence ID" value="KAF8656688.1"/>
    <property type="molecule type" value="Genomic_DNA"/>
</dbReference>
<feature type="domain" description="GST N-terminal" evidence="5">
    <location>
        <begin position="14"/>
        <end position="93"/>
    </location>
</feature>
<dbReference type="CDD" id="cd03058">
    <property type="entry name" value="GST_N_Tau"/>
    <property type="match status" value="1"/>
</dbReference>
<dbReference type="InterPro" id="IPR036249">
    <property type="entry name" value="Thioredoxin-like_sf"/>
</dbReference>
<dbReference type="InterPro" id="IPR045074">
    <property type="entry name" value="GST_C_Tau"/>
</dbReference>
<proteinExistence type="inferred from homology"/>
<dbReference type="InterPro" id="IPR036282">
    <property type="entry name" value="Glutathione-S-Trfase_C_sf"/>
</dbReference>
<dbReference type="Pfam" id="PF13409">
    <property type="entry name" value="GST_N_2"/>
    <property type="match status" value="1"/>
</dbReference>
<evidence type="ECO:0000313" key="7">
    <source>
        <dbReference type="EMBL" id="KAF8656688.1"/>
    </source>
</evidence>
<dbReference type="SUPFAM" id="SSF52833">
    <property type="entry name" value="Thioredoxin-like"/>
    <property type="match status" value="1"/>
</dbReference>
<comment type="caution">
    <text evidence="7">The sequence shown here is derived from an EMBL/GenBank/DDBJ whole genome shotgun (WGS) entry which is preliminary data.</text>
</comment>
<keyword evidence="2" id="KW-0808">Transferase</keyword>
<organism evidence="7 8">
    <name type="scientific">Digitaria exilis</name>
    <dbReference type="NCBI Taxonomy" id="1010633"/>
    <lineage>
        <taxon>Eukaryota</taxon>
        <taxon>Viridiplantae</taxon>
        <taxon>Streptophyta</taxon>
        <taxon>Embryophyta</taxon>
        <taxon>Tracheophyta</taxon>
        <taxon>Spermatophyta</taxon>
        <taxon>Magnoliopsida</taxon>
        <taxon>Liliopsida</taxon>
        <taxon>Poales</taxon>
        <taxon>Poaceae</taxon>
        <taxon>PACMAD clade</taxon>
        <taxon>Panicoideae</taxon>
        <taxon>Panicodae</taxon>
        <taxon>Paniceae</taxon>
        <taxon>Anthephorinae</taxon>
        <taxon>Digitaria</taxon>
    </lineage>
</organism>
<name>A0A835E267_9POAL</name>
<dbReference type="PANTHER" id="PTHR11260:SF607">
    <property type="entry name" value="GLUTATHIONE TRANSFERASE"/>
    <property type="match status" value="1"/>
</dbReference>
<dbReference type="InterPro" id="IPR004046">
    <property type="entry name" value="GST_C"/>
</dbReference>
<comment type="catalytic activity">
    <reaction evidence="4">
        <text>RX + glutathione = an S-substituted glutathione + a halide anion + H(+)</text>
        <dbReference type="Rhea" id="RHEA:16437"/>
        <dbReference type="ChEBI" id="CHEBI:15378"/>
        <dbReference type="ChEBI" id="CHEBI:16042"/>
        <dbReference type="ChEBI" id="CHEBI:17792"/>
        <dbReference type="ChEBI" id="CHEBI:57925"/>
        <dbReference type="ChEBI" id="CHEBI:90779"/>
        <dbReference type="EC" id="2.5.1.18"/>
    </reaction>
</comment>
<dbReference type="AlphaFoldDB" id="A0A835E267"/>
<dbReference type="EC" id="2.5.1.18" evidence="1"/>
<reference evidence="7" key="1">
    <citation type="submission" date="2020-07" db="EMBL/GenBank/DDBJ databases">
        <title>Genome sequence and genetic diversity analysis of an under-domesticated orphan crop, white fonio (Digitaria exilis).</title>
        <authorList>
            <person name="Bennetzen J.L."/>
            <person name="Chen S."/>
            <person name="Ma X."/>
            <person name="Wang X."/>
            <person name="Yssel A.E.J."/>
            <person name="Chaluvadi S.R."/>
            <person name="Johnson M."/>
            <person name="Gangashetty P."/>
            <person name="Hamidou F."/>
            <person name="Sanogo M.D."/>
            <person name="Zwaenepoel A."/>
            <person name="Wallace J."/>
            <person name="Van De Peer Y."/>
            <person name="Van Deynze A."/>
        </authorList>
    </citation>
    <scope>NUCLEOTIDE SEQUENCE</scope>
    <source>
        <tissue evidence="7">Leaves</tissue>
    </source>
</reference>